<comment type="caution">
    <text evidence="9">The sequence shown here is derived from an EMBL/GenBank/DDBJ whole genome shotgun (WGS) entry which is preliminary data.</text>
</comment>
<evidence type="ECO:0000313" key="10">
    <source>
        <dbReference type="Proteomes" id="UP000530403"/>
    </source>
</evidence>
<dbReference type="Proteomes" id="UP000530403">
    <property type="component" value="Unassembled WGS sequence"/>
</dbReference>
<name>A0A7Y9HDN8_9ACTN</name>
<evidence type="ECO:0000313" key="9">
    <source>
        <dbReference type="EMBL" id="NYE42495.1"/>
    </source>
</evidence>
<dbReference type="EMBL" id="JACCCF010000001">
    <property type="protein sequence ID" value="NYE42495.1"/>
    <property type="molecule type" value="Genomic_DNA"/>
</dbReference>
<keyword evidence="3 7" id="KW-0812">Transmembrane</keyword>
<feature type="transmembrane region" description="Helical" evidence="7">
    <location>
        <begin position="118"/>
        <end position="136"/>
    </location>
</feature>
<evidence type="ECO:0000256" key="2">
    <source>
        <dbReference type="ARBA" id="ARBA00022475"/>
    </source>
</evidence>
<dbReference type="PANTHER" id="PTHR33885:SF3">
    <property type="entry name" value="PHAGE SHOCK PROTEIN C"/>
    <property type="match status" value="1"/>
</dbReference>
<feature type="transmembrane region" description="Helical" evidence="7">
    <location>
        <begin position="293"/>
        <end position="310"/>
    </location>
</feature>
<dbReference type="PANTHER" id="PTHR33885">
    <property type="entry name" value="PHAGE SHOCK PROTEIN C"/>
    <property type="match status" value="1"/>
</dbReference>
<dbReference type="InterPro" id="IPR007168">
    <property type="entry name" value="Phageshock_PspC_N"/>
</dbReference>
<evidence type="ECO:0000256" key="1">
    <source>
        <dbReference type="ARBA" id="ARBA00004162"/>
    </source>
</evidence>
<dbReference type="AlphaFoldDB" id="A0A7Y9HDN8"/>
<comment type="subcellular location">
    <subcellularLocation>
        <location evidence="1">Cell membrane</location>
        <topology evidence="1">Single-pass membrane protein</topology>
    </subcellularLocation>
</comment>
<gene>
    <name evidence="9" type="ORF">HEB29_003506</name>
</gene>
<feature type="transmembrane region" description="Helical" evidence="7">
    <location>
        <begin position="236"/>
        <end position="256"/>
    </location>
</feature>
<feature type="transmembrane region" description="Helical" evidence="7">
    <location>
        <begin position="46"/>
        <end position="73"/>
    </location>
</feature>
<evidence type="ECO:0000256" key="5">
    <source>
        <dbReference type="ARBA" id="ARBA00023136"/>
    </source>
</evidence>
<keyword evidence="4 7" id="KW-1133">Transmembrane helix</keyword>
<feature type="domain" description="Phage shock protein PspC N-terminal" evidence="8">
    <location>
        <begin position="20"/>
        <end position="75"/>
    </location>
</feature>
<feature type="region of interest" description="Disordered" evidence="6">
    <location>
        <begin position="1"/>
        <end position="24"/>
    </location>
</feature>
<evidence type="ECO:0000256" key="6">
    <source>
        <dbReference type="SAM" id="MobiDB-lite"/>
    </source>
</evidence>
<evidence type="ECO:0000256" key="7">
    <source>
        <dbReference type="SAM" id="Phobius"/>
    </source>
</evidence>
<proteinExistence type="predicted"/>
<dbReference type="RefSeq" id="WP_179764145.1">
    <property type="nucleotide sequence ID" value="NZ_BAAAUE010000009.1"/>
</dbReference>
<accession>A0A7Y9HDN8</accession>
<dbReference type="InterPro" id="IPR052027">
    <property type="entry name" value="PspC"/>
</dbReference>
<feature type="transmembrane region" description="Helical" evidence="7">
    <location>
        <begin position="268"/>
        <end position="286"/>
    </location>
</feature>
<keyword evidence="2" id="KW-1003">Cell membrane</keyword>
<evidence type="ECO:0000259" key="8">
    <source>
        <dbReference type="Pfam" id="PF04024"/>
    </source>
</evidence>
<organism evidence="9 10">
    <name type="scientific">Streptomyces fulvorobeus</name>
    <dbReference type="NCBI Taxonomy" id="284028"/>
    <lineage>
        <taxon>Bacteria</taxon>
        <taxon>Bacillati</taxon>
        <taxon>Actinomycetota</taxon>
        <taxon>Actinomycetes</taxon>
        <taxon>Kitasatosporales</taxon>
        <taxon>Streptomycetaceae</taxon>
        <taxon>Streptomyces</taxon>
    </lineage>
</organism>
<sequence>MTATQDASPGVTPPPEPKPQLHRSSRQKVVAGVCGGLGRYCDVDPVIFRIVLGVLSVTGGIGLIFYGFAWLLLPLEGEEENEARRLLSGRVEGASLIALVLALVGCGLFLSMLHNGGMLAFAAMLSLAVIGSTVWAQHRRTALPDAPPDTVAAQAGGAAGHGAPPEVKAPPTPGSPSWWRDPIVKDGTSGPIGPGYLWGPKDAGPGSLPPGARTATVDAPFRAPHRPPGTRGPRSIGGVVFTLALVAGVAGTVLSWGHHPLGTSLQAGLSAALAVFGLGLLVSSFLGRTGFGTLFLAVLTAGLLAGASAVPEDIGTDWIREEWTPASVAAVEPRYELGTGVARLDLSEVLVPAGDTAVTAVGVGVGRVVVVVPRGVTVKLDAKAGLGDIQLPALAPEDVDVGPDQRRKQTIAPPRGAEPAGTVGLTLEVGVGQVEVIRAAS</sequence>
<feature type="region of interest" description="Disordered" evidence="6">
    <location>
        <begin position="145"/>
        <end position="177"/>
    </location>
</feature>
<feature type="region of interest" description="Disordered" evidence="6">
    <location>
        <begin position="398"/>
        <end position="422"/>
    </location>
</feature>
<protein>
    <submittedName>
        <fullName evidence="9">Phage shock protein PspC (Stress-responsive transcriptional regulator)</fullName>
    </submittedName>
</protein>
<reference evidence="9 10" key="1">
    <citation type="submission" date="2020-07" db="EMBL/GenBank/DDBJ databases">
        <title>Sequencing the genomes of 1000 actinobacteria strains.</title>
        <authorList>
            <person name="Klenk H.-P."/>
        </authorList>
    </citation>
    <scope>NUCLEOTIDE SEQUENCE [LARGE SCALE GENOMIC DNA]</scope>
    <source>
        <strain evidence="9 10">DSM 41455</strain>
    </source>
</reference>
<evidence type="ECO:0000256" key="4">
    <source>
        <dbReference type="ARBA" id="ARBA00022989"/>
    </source>
</evidence>
<dbReference type="Pfam" id="PF04024">
    <property type="entry name" value="PspC"/>
    <property type="match status" value="1"/>
</dbReference>
<keyword evidence="5 7" id="KW-0472">Membrane</keyword>
<evidence type="ECO:0000256" key="3">
    <source>
        <dbReference type="ARBA" id="ARBA00022692"/>
    </source>
</evidence>
<feature type="transmembrane region" description="Helical" evidence="7">
    <location>
        <begin position="94"/>
        <end position="112"/>
    </location>
</feature>
<dbReference type="GO" id="GO:0005886">
    <property type="term" value="C:plasma membrane"/>
    <property type="evidence" value="ECO:0007669"/>
    <property type="project" value="UniProtKB-SubCell"/>
</dbReference>